<evidence type="ECO:0000313" key="2">
    <source>
        <dbReference type="EMBL" id="TKV96699.1"/>
    </source>
</evidence>
<dbReference type="Gramene" id="TKV96699">
    <property type="protein sequence ID" value="TKV96699"/>
    <property type="gene ID" value="SEVIR_9G445933v2"/>
</dbReference>
<accession>A0A4U6T4U4</accession>
<feature type="compositionally biased region" description="Basic and acidic residues" evidence="1">
    <location>
        <begin position="33"/>
        <end position="48"/>
    </location>
</feature>
<name>A0A4U6T4U4_SETVI</name>
<reference evidence="2" key="1">
    <citation type="submission" date="2019-03" db="EMBL/GenBank/DDBJ databases">
        <title>WGS assembly of Setaria viridis.</title>
        <authorList>
            <person name="Huang P."/>
            <person name="Jenkins J."/>
            <person name="Grimwood J."/>
            <person name="Barry K."/>
            <person name="Healey A."/>
            <person name="Mamidi S."/>
            <person name="Sreedasyam A."/>
            <person name="Shu S."/>
            <person name="Feldman M."/>
            <person name="Wu J."/>
            <person name="Yu Y."/>
            <person name="Chen C."/>
            <person name="Johnson J."/>
            <person name="Rokhsar D."/>
            <person name="Baxter I."/>
            <person name="Schmutz J."/>
            <person name="Brutnell T."/>
            <person name="Kellogg E."/>
        </authorList>
    </citation>
    <scope>NUCLEOTIDE SEQUENCE [LARGE SCALE GENOMIC DNA]</scope>
</reference>
<sequence>MAPSPPAVRPSVPRPTPSLHQTDARAREKKTKKFEGSQRGDGGNRESQKQPNCQNPGATDRARRHVSATMIVPFPR</sequence>
<proteinExistence type="predicted"/>
<organism evidence="2 3">
    <name type="scientific">Setaria viridis</name>
    <name type="common">Green bristlegrass</name>
    <name type="synonym">Setaria italica subsp. viridis</name>
    <dbReference type="NCBI Taxonomy" id="4556"/>
    <lineage>
        <taxon>Eukaryota</taxon>
        <taxon>Viridiplantae</taxon>
        <taxon>Streptophyta</taxon>
        <taxon>Embryophyta</taxon>
        <taxon>Tracheophyta</taxon>
        <taxon>Spermatophyta</taxon>
        <taxon>Magnoliopsida</taxon>
        <taxon>Liliopsida</taxon>
        <taxon>Poales</taxon>
        <taxon>Poaceae</taxon>
        <taxon>PACMAD clade</taxon>
        <taxon>Panicoideae</taxon>
        <taxon>Panicodae</taxon>
        <taxon>Paniceae</taxon>
        <taxon>Cenchrinae</taxon>
        <taxon>Setaria</taxon>
    </lineage>
</organism>
<dbReference type="EMBL" id="CM016560">
    <property type="protein sequence ID" value="TKV96699.1"/>
    <property type="molecule type" value="Genomic_DNA"/>
</dbReference>
<dbReference type="Proteomes" id="UP000298652">
    <property type="component" value="Chromosome 9"/>
</dbReference>
<evidence type="ECO:0000256" key="1">
    <source>
        <dbReference type="SAM" id="MobiDB-lite"/>
    </source>
</evidence>
<keyword evidence="3" id="KW-1185">Reference proteome</keyword>
<protein>
    <submittedName>
        <fullName evidence="2">Uncharacterized protein</fullName>
    </submittedName>
</protein>
<evidence type="ECO:0000313" key="3">
    <source>
        <dbReference type="Proteomes" id="UP000298652"/>
    </source>
</evidence>
<gene>
    <name evidence="2" type="ORF">SEVIR_9G445933v2</name>
</gene>
<dbReference type="AlphaFoldDB" id="A0A4U6T4U4"/>
<feature type="region of interest" description="Disordered" evidence="1">
    <location>
        <begin position="1"/>
        <end position="76"/>
    </location>
</feature>
<feature type="compositionally biased region" description="Pro residues" evidence="1">
    <location>
        <begin position="1"/>
        <end position="16"/>
    </location>
</feature>